<dbReference type="InterPro" id="IPR011992">
    <property type="entry name" value="EF-hand-dom_pair"/>
</dbReference>
<evidence type="ECO:0000313" key="3">
    <source>
        <dbReference type="EMBL" id="GMT08785.1"/>
    </source>
</evidence>
<keyword evidence="1" id="KW-0732">Signal</keyword>
<feature type="domain" description="EF-hand" evidence="2">
    <location>
        <begin position="77"/>
        <end position="112"/>
    </location>
</feature>
<keyword evidence="4" id="KW-1185">Reference proteome</keyword>
<dbReference type="Proteomes" id="UP001432322">
    <property type="component" value="Unassembled WGS sequence"/>
</dbReference>
<feature type="chain" id="PRO_5043405890" description="EF-hand domain-containing protein" evidence="1">
    <location>
        <begin position="20"/>
        <end position="140"/>
    </location>
</feature>
<name>A0AAV5URC0_9BILA</name>
<dbReference type="SUPFAM" id="SSF47473">
    <property type="entry name" value="EF-hand"/>
    <property type="match status" value="1"/>
</dbReference>
<dbReference type="AlphaFoldDB" id="A0AAV5URC0"/>
<dbReference type="Gene3D" id="1.10.238.10">
    <property type="entry name" value="EF-hand"/>
    <property type="match status" value="1"/>
</dbReference>
<accession>A0AAV5URC0</accession>
<organism evidence="3 4">
    <name type="scientific">Pristionchus fissidentatus</name>
    <dbReference type="NCBI Taxonomy" id="1538716"/>
    <lineage>
        <taxon>Eukaryota</taxon>
        <taxon>Metazoa</taxon>
        <taxon>Ecdysozoa</taxon>
        <taxon>Nematoda</taxon>
        <taxon>Chromadorea</taxon>
        <taxon>Rhabditida</taxon>
        <taxon>Rhabditina</taxon>
        <taxon>Diplogasteromorpha</taxon>
        <taxon>Diplogasteroidea</taxon>
        <taxon>Neodiplogasteridae</taxon>
        <taxon>Pristionchus</taxon>
    </lineage>
</organism>
<sequence>MRSFFLFSLLLIIATTVDACCKNKSVGQCCGNGKCNIFCCDCDGGCNQQCETDIGSYIRVACLLTGRCRRSTHHETNHAEIARIRFSEVDLNGDGVLSQEEALEYLKINTQPGNERVKRDLQQGQWFSKIDMDGDGFIQP</sequence>
<comment type="caution">
    <text evidence="3">The sequence shown here is derived from an EMBL/GenBank/DDBJ whole genome shotgun (WGS) entry which is preliminary data.</text>
</comment>
<protein>
    <recommendedName>
        <fullName evidence="2">EF-hand domain-containing protein</fullName>
    </recommendedName>
</protein>
<feature type="signal peptide" evidence="1">
    <location>
        <begin position="1"/>
        <end position="19"/>
    </location>
</feature>
<evidence type="ECO:0000313" key="4">
    <source>
        <dbReference type="Proteomes" id="UP001432322"/>
    </source>
</evidence>
<proteinExistence type="predicted"/>
<dbReference type="Pfam" id="PF13202">
    <property type="entry name" value="EF-hand_5"/>
    <property type="match status" value="2"/>
</dbReference>
<evidence type="ECO:0000256" key="1">
    <source>
        <dbReference type="SAM" id="SignalP"/>
    </source>
</evidence>
<dbReference type="PROSITE" id="PS50222">
    <property type="entry name" value="EF_HAND_2"/>
    <property type="match status" value="1"/>
</dbReference>
<dbReference type="GO" id="GO:0005509">
    <property type="term" value="F:calcium ion binding"/>
    <property type="evidence" value="ECO:0007669"/>
    <property type="project" value="InterPro"/>
</dbReference>
<dbReference type="EMBL" id="BTSY01000001">
    <property type="protein sequence ID" value="GMT08785.1"/>
    <property type="molecule type" value="Genomic_DNA"/>
</dbReference>
<feature type="non-terminal residue" evidence="3">
    <location>
        <position position="140"/>
    </location>
</feature>
<evidence type="ECO:0000259" key="2">
    <source>
        <dbReference type="PROSITE" id="PS50222"/>
    </source>
</evidence>
<reference evidence="3" key="1">
    <citation type="submission" date="2023-10" db="EMBL/GenBank/DDBJ databases">
        <title>Genome assembly of Pristionchus species.</title>
        <authorList>
            <person name="Yoshida K."/>
            <person name="Sommer R.J."/>
        </authorList>
    </citation>
    <scope>NUCLEOTIDE SEQUENCE</scope>
    <source>
        <strain evidence="3">RS5133</strain>
    </source>
</reference>
<gene>
    <name evidence="3" type="ORF">PFISCL1PPCAC_82</name>
</gene>
<dbReference type="InterPro" id="IPR002048">
    <property type="entry name" value="EF_hand_dom"/>
</dbReference>